<feature type="non-terminal residue" evidence="2">
    <location>
        <position position="338"/>
    </location>
</feature>
<keyword evidence="1" id="KW-1133">Transmembrane helix</keyword>
<dbReference type="EMBL" id="CAFZ01000175">
    <property type="protein sequence ID" value="CCA72650.1"/>
    <property type="molecule type" value="Genomic_DNA"/>
</dbReference>
<accession>G4TMV0</accession>
<evidence type="ECO:0000313" key="2">
    <source>
        <dbReference type="EMBL" id="CCA72650.1"/>
    </source>
</evidence>
<dbReference type="Proteomes" id="UP000007148">
    <property type="component" value="Unassembled WGS sequence"/>
</dbReference>
<sequence length="338" mass="37012">MSLTPVPYSVFLSQNSLLTSRGGPWTCSGFTNQTCDNYIVPAANYQITIGSSYATADEHGYQTMSLQTTIALNLTSLRGTPDRVAFSWGFRANSLSNITDSRAVSIHSSVGGYQFTDDLSTQLGYPTNGTHWGDDRHFLHSGILEVFNADGTVLVDVAIHTTVFQVPQEWYNLMFRRLDLTLGPVEPTSTTERISSTSGVITSLYEPVTDTSELTTSAASTKPFLSETSTVAQEQEKINVAAIIGGTLGGIAVLLLILAVLLLWRRRRFRRGIAVQNVYKPQAMPLDEIPLEVVEVSRGDVGGYAEPYSPLQPLSHTRLTRSRVAAAWRASKIEAYTH</sequence>
<keyword evidence="1" id="KW-0812">Transmembrane</keyword>
<gene>
    <name evidence="2" type="ORF">PIIN_06587</name>
</gene>
<keyword evidence="1" id="KW-0472">Membrane</keyword>
<evidence type="ECO:0000256" key="1">
    <source>
        <dbReference type="SAM" id="Phobius"/>
    </source>
</evidence>
<dbReference type="InParanoid" id="G4TMV0"/>
<comment type="caution">
    <text evidence="2">The sequence shown here is derived from an EMBL/GenBank/DDBJ whole genome shotgun (WGS) entry which is preliminary data.</text>
</comment>
<proteinExistence type="predicted"/>
<feature type="transmembrane region" description="Helical" evidence="1">
    <location>
        <begin position="240"/>
        <end position="264"/>
    </location>
</feature>
<evidence type="ECO:0000313" key="3">
    <source>
        <dbReference type="Proteomes" id="UP000007148"/>
    </source>
</evidence>
<organism evidence="2 3">
    <name type="scientific">Serendipita indica (strain DSM 11827)</name>
    <name type="common">Root endophyte fungus</name>
    <name type="synonym">Piriformospora indica</name>
    <dbReference type="NCBI Taxonomy" id="1109443"/>
    <lineage>
        <taxon>Eukaryota</taxon>
        <taxon>Fungi</taxon>
        <taxon>Dikarya</taxon>
        <taxon>Basidiomycota</taxon>
        <taxon>Agaricomycotina</taxon>
        <taxon>Agaricomycetes</taxon>
        <taxon>Sebacinales</taxon>
        <taxon>Serendipitaceae</taxon>
        <taxon>Serendipita</taxon>
    </lineage>
</organism>
<name>G4TMV0_SERID</name>
<dbReference type="AlphaFoldDB" id="G4TMV0"/>
<keyword evidence="3" id="KW-1185">Reference proteome</keyword>
<dbReference type="HOGENOM" id="CLU_822728_0_0_1"/>
<protein>
    <submittedName>
        <fullName evidence="2">Uncharacterized protein</fullName>
    </submittedName>
</protein>
<reference evidence="2 3" key="1">
    <citation type="journal article" date="2011" name="PLoS Pathog.">
        <title>Endophytic Life Strategies Decoded by Genome and Transcriptome Analyses of the Mutualistic Root Symbiont Piriformospora indica.</title>
        <authorList>
            <person name="Zuccaro A."/>
            <person name="Lahrmann U."/>
            <person name="Guldener U."/>
            <person name="Langen G."/>
            <person name="Pfiffi S."/>
            <person name="Biedenkopf D."/>
            <person name="Wong P."/>
            <person name="Samans B."/>
            <person name="Grimm C."/>
            <person name="Basiewicz M."/>
            <person name="Murat C."/>
            <person name="Martin F."/>
            <person name="Kogel K.H."/>
        </authorList>
    </citation>
    <scope>NUCLEOTIDE SEQUENCE [LARGE SCALE GENOMIC DNA]</scope>
    <source>
        <strain evidence="2 3">DSM 11827</strain>
    </source>
</reference>